<dbReference type="EMBL" id="JAWDGP010001203">
    <property type="protein sequence ID" value="KAK3793603.1"/>
    <property type="molecule type" value="Genomic_DNA"/>
</dbReference>
<evidence type="ECO:0000313" key="3">
    <source>
        <dbReference type="Proteomes" id="UP001283361"/>
    </source>
</evidence>
<feature type="compositionally biased region" description="Polar residues" evidence="1">
    <location>
        <begin position="1"/>
        <end position="12"/>
    </location>
</feature>
<accession>A0AAE1E5I1</accession>
<name>A0AAE1E5I1_9GAST</name>
<evidence type="ECO:0000313" key="2">
    <source>
        <dbReference type="EMBL" id="KAK3793603.1"/>
    </source>
</evidence>
<protein>
    <submittedName>
        <fullName evidence="2">Uncharacterized protein</fullName>
    </submittedName>
</protein>
<dbReference type="Proteomes" id="UP001283361">
    <property type="component" value="Unassembled WGS sequence"/>
</dbReference>
<gene>
    <name evidence="2" type="ORF">RRG08_019206</name>
</gene>
<feature type="region of interest" description="Disordered" evidence="1">
    <location>
        <begin position="1"/>
        <end position="50"/>
    </location>
</feature>
<sequence>MLANATSRLTCISSFDDESDGESPEPSPDDCDSPCGSLRSNGSTSKHTEDLSCSEYNLNRFVLVISSNSTSHEVLAAT</sequence>
<evidence type="ECO:0000256" key="1">
    <source>
        <dbReference type="SAM" id="MobiDB-lite"/>
    </source>
</evidence>
<organism evidence="2 3">
    <name type="scientific">Elysia crispata</name>
    <name type="common">lettuce slug</name>
    <dbReference type="NCBI Taxonomy" id="231223"/>
    <lineage>
        <taxon>Eukaryota</taxon>
        <taxon>Metazoa</taxon>
        <taxon>Spiralia</taxon>
        <taxon>Lophotrochozoa</taxon>
        <taxon>Mollusca</taxon>
        <taxon>Gastropoda</taxon>
        <taxon>Heterobranchia</taxon>
        <taxon>Euthyneura</taxon>
        <taxon>Panpulmonata</taxon>
        <taxon>Sacoglossa</taxon>
        <taxon>Placobranchoidea</taxon>
        <taxon>Plakobranchidae</taxon>
        <taxon>Elysia</taxon>
    </lineage>
</organism>
<proteinExistence type="predicted"/>
<reference evidence="2" key="1">
    <citation type="journal article" date="2023" name="G3 (Bethesda)">
        <title>A reference genome for the long-term kleptoplast-retaining sea slug Elysia crispata morphotype clarki.</title>
        <authorList>
            <person name="Eastman K.E."/>
            <person name="Pendleton A.L."/>
            <person name="Shaikh M.A."/>
            <person name="Suttiyut T."/>
            <person name="Ogas R."/>
            <person name="Tomko P."/>
            <person name="Gavelis G."/>
            <person name="Widhalm J.R."/>
            <person name="Wisecaver J.H."/>
        </authorList>
    </citation>
    <scope>NUCLEOTIDE SEQUENCE</scope>
    <source>
        <strain evidence="2">ECLA1</strain>
    </source>
</reference>
<comment type="caution">
    <text evidence="2">The sequence shown here is derived from an EMBL/GenBank/DDBJ whole genome shotgun (WGS) entry which is preliminary data.</text>
</comment>
<dbReference type="AlphaFoldDB" id="A0AAE1E5I1"/>
<feature type="compositionally biased region" description="Acidic residues" evidence="1">
    <location>
        <begin position="15"/>
        <end position="32"/>
    </location>
</feature>
<keyword evidence="3" id="KW-1185">Reference proteome</keyword>